<keyword evidence="1" id="KW-0472">Membrane</keyword>
<keyword evidence="1" id="KW-1133">Transmembrane helix</keyword>
<protein>
    <submittedName>
        <fullName evidence="3">Autophagy-related protein 9</fullName>
    </submittedName>
</protein>
<reference evidence="3" key="1">
    <citation type="submission" date="2019-09" db="UniProtKB">
        <authorList>
            <consortium name="WormBaseParasite"/>
        </authorList>
    </citation>
    <scope>IDENTIFICATION</scope>
</reference>
<dbReference type="AlphaFoldDB" id="A0A183FX30"/>
<feature type="transmembrane region" description="Helical" evidence="1">
    <location>
        <begin position="12"/>
        <end position="30"/>
    </location>
</feature>
<sequence length="90" mass="10379">LWEYVKENALAIFITFVASVLVITLFNKMISPYLYERYKRLLFYDDALQHMKDVLEMDYDVLWNQPEFCLAFLKVNQMGGRTAASSGGGG</sequence>
<evidence type="ECO:0000256" key="1">
    <source>
        <dbReference type="SAM" id="Phobius"/>
    </source>
</evidence>
<keyword evidence="2" id="KW-1185">Reference proteome</keyword>
<keyword evidence="1" id="KW-0812">Transmembrane</keyword>
<evidence type="ECO:0000313" key="3">
    <source>
        <dbReference type="WBParaSite" id="HPBE_0001306401-mRNA-1"/>
    </source>
</evidence>
<name>A0A183FX30_HELPZ</name>
<accession>A0A183FX30</accession>
<proteinExistence type="predicted"/>
<evidence type="ECO:0000313" key="2">
    <source>
        <dbReference type="Proteomes" id="UP000050761"/>
    </source>
</evidence>
<dbReference type="WBParaSite" id="HPBE_0001306401-mRNA-1">
    <property type="protein sequence ID" value="HPBE_0001306401-mRNA-1"/>
    <property type="gene ID" value="HPBE_0001306401"/>
</dbReference>
<dbReference type="Proteomes" id="UP000050761">
    <property type="component" value="Unassembled WGS sequence"/>
</dbReference>
<organism evidence="2 3">
    <name type="scientific">Heligmosomoides polygyrus</name>
    <name type="common">Parasitic roundworm</name>
    <dbReference type="NCBI Taxonomy" id="6339"/>
    <lineage>
        <taxon>Eukaryota</taxon>
        <taxon>Metazoa</taxon>
        <taxon>Ecdysozoa</taxon>
        <taxon>Nematoda</taxon>
        <taxon>Chromadorea</taxon>
        <taxon>Rhabditida</taxon>
        <taxon>Rhabditina</taxon>
        <taxon>Rhabditomorpha</taxon>
        <taxon>Strongyloidea</taxon>
        <taxon>Heligmosomidae</taxon>
        <taxon>Heligmosomoides</taxon>
    </lineage>
</organism>